<feature type="compositionally biased region" description="Polar residues" evidence="1">
    <location>
        <begin position="28"/>
        <end position="41"/>
    </location>
</feature>
<accession>A0A0B6YDA4</accession>
<organism evidence="2">
    <name type="scientific">Arion vulgaris</name>
    <dbReference type="NCBI Taxonomy" id="1028688"/>
    <lineage>
        <taxon>Eukaryota</taxon>
        <taxon>Metazoa</taxon>
        <taxon>Spiralia</taxon>
        <taxon>Lophotrochozoa</taxon>
        <taxon>Mollusca</taxon>
        <taxon>Gastropoda</taxon>
        <taxon>Heterobranchia</taxon>
        <taxon>Euthyneura</taxon>
        <taxon>Panpulmonata</taxon>
        <taxon>Eupulmonata</taxon>
        <taxon>Stylommatophora</taxon>
        <taxon>Helicina</taxon>
        <taxon>Arionoidea</taxon>
        <taxon>Arionidae</taxon>
        <taxon>Arion</taxon>
    </lineage>
</organism>
<dbReference type="AlphaFoldDB" id="A0A0B6YDA4"/>
<dbReference type="EMBL" id="HACG01007253">
    <property type="protein sequence ID" value="CEK54118.1"/>
    <property type="molecule type" value="Transcribed_RNA"/>
</dbReference>
<evidence type="ECO:0000256" key="1">
    <source>
        <dbReference type="SAM" id="MobiDB-lite"/>
    </source>
</evidence>
<feature type="region of interest" description="Disordered" evidence="1">
    <location>
        <begin position="27"/>
        <end position="54"/>
    </location>
</feature>
<gene>
    <name evidence="2" type="primary">ORF21992</name>
</gene>
<sequence length="54" mass="6610">MAQMLYELMKSFQFFCIDTTQRKKKIFNNGTRQHRQNNLTMTRKEIENSLNQRP</sequence>
<protein>
    <submittedName>
        <fullName evidence="2">Uncharacterized protein</fullName>
    </submittedName>
</protein>
<proteinExistence type="predicted"/>
<feature type="non-terminal residue" evidence="2">
    <location>
        <position position="54"/>
    </location>
</feature>
<reference evidence="2" key="1">
    <citation type="submission" date="2014-12" db="EMBL/GenBank/DDBJ databases">
        <title>Insight into the proteome of Arion vulgaris.</title>
        <authorList>
            <person name="Aradska J."/>
            <person name="Bulat T."/>
            <person name="Smidak R."/>
            <person name="Sarate P."/>
            <person name="Gangsoo J."/>
            <person name="Sialana F."/>
            <person name="Bilban M."/>
            <person name="Lubec G."/>
        </authorList>
    </citation>
    <scope>NUCLEOTIDE SEQUENCE</scope>
    <source>
        <tissue evidence="2">Skin</tissue>
    </source>
</reference>
<evidence type="ECO:0000313" key="2">
    <source>
        <dbReference type="EMBL" id="CEK54118.1"/>
    </source>
</evidence>
<name>A0A0B6YDA4_9EUPU</name>